<feature type="domain" description="Reverse transcriptase Ty1/copia-type" evidence="1">
    <location>
        <begin position="1"/>
        <end position="48"/>
    </location>
</feature>
<evidence type="ECO:0000259" key="1">
    <source>
        <dbReference type="Pfam" id="PF07727"/>
    </source>
</evidence>
<reference evidence="2" key="1">
    <citation type="journal article" date="2014" name="Genome Biol.">
        <title>Transcriptome and methylome profiling reveals relics of genome dominance in the mesopolyploid Brassica oleracea.</title>
        <authorList>
            <person name="Parkin I.A."/>
            <person name="Koh C."/>
            <person name="Tang H."/>
            <person name="Robinson S.J."/>
            <person name="Kagale S."/>
            <person name="Clarke W.E."/>
            <person name="Town C.D."/>
            <person name="Nixon J."/>
            <person name="Krishnakumar V."/>
            <person name="Bidwell S.L."/>
            <person name="Denoeud F."/>
            <person name="Belcram H."/>
            <person name="Links M.G."/>
            <person name="Just J."/>
            <person name="Clarke C."/>
            <person name="Bender T."/>
            <person name="Huebert T."/>
            <person name="Mason A.S."/>
            <person name="Pires J.C."/>
            <person name="Barker G."/>
            <person name="Moore J."/>
            <person name="Walley P.G."/>
            <person name="Manoli S."/>
            <person name="Batley J."/>
            <person name="Edwards D."/>
            <person name="Nelson M.N."/>
            <person name="Wang X."/>
            <person name="Paterson A.H."/>
            <person name="King G."/>
            <person name="Bancroft I."/>
            <person name="Chalhoub B."/>
            <person name="Sharpe A.G."/>
        </authorList>
    </citation>
    <scope>NUCLEOTIDE SEQUENCE [LARGE SCALE GENOMIC DNA]</scope>
    <source>
        <strain evidence="2">cv. TO1000</strain>
    </source>
</reference>
<dbReference type="InterPro" id="IPR013103">
    <property type="entry name" value="RVT_2"/>
</dbReference>
<dbReference type="EnsemblPlants" id="Bo10345s010.1">
    <property type="protein sequence ID" value="Bo10345s010.1"/>
    <property type="gene ID" value="Bo10345s010"/>
</dbReference>
<sequence length="49" mass="5616">MHPPPGLEHLVKKGNVLRLRKAIYGLKQSPRAWYNKLSTTLNGRGFRKS</sequence>
<protein>
    <recommendedName>
        <fullName evidence="1">Reverse transcriptase Ty1/copia-type domain-containing protein</fullName>
    </recommendedName>
</protein>
<evidence type="ECO:0000313" key="3">
    <source>
        <dbReference type="Proteomes" id="UP000032141"/>
    </source>
</evidence>
<name>A0A0D2ZYW1_BRAOL</name>
<dbReference type="HOGENOM" id="CLU_001650_10_5_1"/>
<dbReference type="Pfam" id="PF07727">
    <property type="entry name" value="RVT_2"/>
    <property type="match status" value="1"/>
</dbReference>
<dbReference type="Proteomes" id="UP000032141">
    <property type="component" value="Unassembled WGS sequence"/>
</dbReference>
<dbReference type="Gramene" id="Bo10345s010.1">
    <property type="protein sequence ID" value="Bo10345s010.1"/>
    <property type="gene ID" value="Bo10345s010"/>
</dbReference>
<dbReference type="eggNOG" id="KOG0017">
    <property type="taxonomic scope" value="Eukaryota"/>
</dbReference>
<keyword evidence="3" id="KW-1185">Reference proteome</keyword>
<evidence type="ECO:0000313" key="2">
    <source>
        <dbReference type="EnsemblPlants" id="Bo10345s010.1"/>
    </source>
</evidence>
<reference evidence="2" key="2">
    <citation type="submission" date="2015-06" db="UniProtKB">
        <authorList>
            <consortium name="EnsemblPlants"/>
        </authorList>
    </citation>
    <scope>IDENTIFICATION</scope>
</reference>
<proteinExistence type="predicted"/>
<accession>A0A0D2ZYW1</accession>
<organism evidence="2 3">
    <name type="scientific">Brassica oleracea var. oleracea</name>
    <dbReference type="NCBI Taxonomy" id="109376"/>
    <lineage>
        <taxon>Eukaryota</taxon>
        <taxon>Viridiplantae</taxon>
        <taxon>Streptophyta</taxon>
        <taxon>Embryophyta</taxon>
        <taxon>Tracheophyta</taxon>
        <taxon>Spermatophyta</taxon>
        <taxon>Magnoliopsida</taxon>
        <taxon>eudicotyledons</taxon>
        <taxon>Gunneridae</taxon>
        <taxon>Pentapetalae</taxon>
        <taxon>rosids</taxon>
        <taxon>malvids</taxon>
        <taxon>Brassicales</taxon>
        <taxon>Brassicaceae</taxon>
        <taxon>Brassiceae</taxon>
        <taxon>Brassica</taxon>
    </lineage>
</organism>
<dbReference type="AlphaFoldDB" id="A0A0D2ZYW1"/>